<dbReference type="InterPro" id="IPR000571">
    <property type="entry name" value="Znf_CCCH"/>
</dbReference>
<evidence type="ECO:0000256" key="6">
    <source>
        <dbReference type="SAM" id="MobiDB-lite"/>
    </source>
</evidence>
<dbReference type="PROSITE" id="PS50103">
    <property type="entry name" value="ZF_C3H1"/>
    <property type="match status" value="2"/>
</dbReference>
<proteinExistence type="predicted"/>
<evidence type="ECO:0000313" key="9">
    <source>
        <dbReference type="EMBL" id="MDE49411.1"/>
    </source>
</evidence>
<feature type="domain" description="C3H1-type" evidence="8">
    <location>
        <begin position="227"/>
        <end position="250"/>
    </location>
</feature>
<evidence type="ECO:0000256" key="1">
    <source>
        <dbReference type="ARBA" id="ARBA00022723"/>
    </source>
</evidence>
<dbReference type="PANTHER" id="PTHR13119">
    <property type="entry name" value="ZINC FINGER CCCH DOMAIN-CONTAINING PROTEI"/>
    <property type="match status" value="1"/>
</dbReference>
<feature type="signal peptide" evidence="7">
    <location>
        <begin position="1"/>
        <end position="18"/>
    </location>
</feature>
<protein>
    <recommendedName>
        <fullName evidence="8">C3H1-type domain-containing protein</fullName>
    </recommendedName>
</protein>
<dbReference type="GO" id="GO:0008270">
    <property type="term" value="F:zinc ion binding"/>
    <property type="evidence" value="ECO:0007669"/>
    <property type="project" value="UniProtKB-KW"/>
</dbReference>
<feature type="compositionally biased region" description="Low complexity" evidence="6">
    <location>
        <begin position="194"/>
        <end position="207"/>
    </location>
</feature>
<dbReference type="Pfam" id="PF14608">
    <property type="entry name" value="zf-CCCH_2"/>
    <property type="match status" value="2"/>
</dbReference>
<feature type="zinc finger region" description="C3H1-type" evidence="5">
    <location>
        <begin position="251"/>
        <end position="278"/>
    </location>
</feature>
<gene>
    <name evidence="9" type="ORF">g.10395</name>
</gene>
<keyword evidence="7" id="KW-0732">Signal</keyword>
<dbReference type="AlphaFoldDB" id="A0A6G1SGR4"/>
<feature type="zinc finger region" description="C3H1-type" evidence="5">
    <location>
        <begin position="227"/>
        <end position="250"/>
    </location>
</feature>
<feature type="compositionally biased region" description="Basic and acidic residues" evidence="6">
    <location>
        <begin position="155"/>
        <end position="173"/>
    </location>
</feature>
<evidence type="ECO:0000259" key="8">
    <source>
        <dbReference type="PROSITE" id="PS50103"/>
    </source>
</evidence>
<dbReference type="InterPro" id="IPR036855">
    <property type="entry name" value="Znf_CCCH_sf"/>
</dbReference>
<keyword evidence="2" id="KW-0677">Repeat</keyword>
<dbReference type="Gene3D" id="4.10.1000.10">
    <property type="entry name" value="Zinc finger, CCCH-type"/>
    <property type="match status" value="1"/>
</dbReference>
<accession>A0A6G1SGR4</accession>
<evidence type="ECO:0000256" key="5">
    <source>
        <dbReference type="PROSITE-ProRule" id="PRU00723"/>
    </source>
</evidence>
<reference evidence="9" key="1">
    <citation type="submission" date="2018-10" db="EMBL/GenBank/DDBJ databases">
        <title>Transcriptome assembly of Aceria tosichella (Wheat curl mite) Type 2.</title>
        <authorList>
            <person name="Scully E.D."/>
            <person name="Geib S.M."/>
            <person name="Palmer N.A."/>
            <person name="Gupta A.K."/>
            <person name="Sarath G."/>
            <person name="Tatineni S."/>
        </authorList>
    </citation>
    <scope>NUCLEOTIDE SEQUENCE</scope>
    <source>
        <strain evidence="9">LincolnNE</strain>
    </source>
</reference>
<organism evidence="9">
    <name type="scientific">Aceria tosichella</name>
    <name type="common">wheat curl mite</name>
    <dbReference type="NCBI Taxonomy" id="561515"/>
    <lineage>
        <taxon>Eukaryota</taxon>
        <taxon>Metazoa</taxon>
        <taxon>Ecdysozoa</taxon>
        <taxon>Arthropoda</taxon>
        <taxon>Chelicerata</taxon>
        <taxon>Arachnida</taxon>
        <taxon>Acari</taxon>
        <taxon>Acariformes</taxon>
        <taxon>Trombidiformes</taxon>
        <taxon>Prostigmata</taxon>
        <taxon>Eupodina</taxon>
        <taxon>Eriophyoidea</taxon>
        <taxon>Eriophyidae</taxon>
        <taxon>Eriophyinae</taxon>
        <taxon>Aceriini</taxon>
        <taxon>Aceria</taxon>
    </lineage>
</organism>
<keyword evidence="4 5" id="KW-0862">Zinc</keyword>
<evidence type="ECO:0000256" key="7">
    <source>
        <dbReference type="SAM" id="SignalP"/>
    </source>
</evidence>
<feature type="region of interest" description="Disordered" evidence="6">
    <location>
        <begin position="120"/>
        <end position="142"/>
    </location>
</feature>
<keyword evidence="3 5" id="KW-0863">Zinc-finger</keyword>
<dbReference type="GO" id="GO:0003723">
    <property type="term" value="F:RNA binding"/>
    <property type="evidence" value="ECO:0007669"/>
    <property type="project" value="InterPro"/>
</dbReference>
<evidence type="ECO:0000256" key="4">
    <source>
        <dbReference type="ARBA" id="ARBA00022833"/>
    </source>
</evidence>
<evidence type="ECO:0000256" key="2">
    <source>
        <dbReference type="ARBA" id="ARBA00022737"/>
    </source>
</evidence>
<feature type="compositionally biased region" description="Basic and acidic residues" evidence="6">
    <location>
        <begin position="126"/>
        <end position="142"/>
    </location>
</feature>
<sequence>MSRFSLSSKFALFQSVAAADPDATSSSTSSNSATNISSNSLSLSPSRVSSTTPTTLYEQQLYEPFKLAYSTAKQQHPPNISNHLLELQREIKEEEEEIFADINSLINNRSNLYSSFDDDDTDDLYDNDHTTTHAQEEKQEHHQRELYELHEVHELQEQHQREREQLEQQDEHQQGQQQHHHHQNEETEEEEQQQHQQQQQHESSEQEQLIETDDYQTIQRDIQQLTSNLPKPCVFFLEGNCRRSDCKYSHDLSSITCKYWIEGFCFKGEMCPFLHSFPPKSQDSSLLEDLALHKKELNPTFVIESEADFPSLPLDAPELNLVVGAGAKKKVDAVSLTKTIKNQILSSNPAVVFKTTKKKRKKG</sequence>
<feature type="region of interest" description="Disordered" evidence="6">
    <location>
        <begin position="18"/>
        <end position="51"/>
    </location>
</feature>
<dbReference type="GO" id="GO:0005634">
    <property type="term" value="C:nucleus"/>
    <property type="evidence" value="ECO:0007669"/>
    <property type="project" value="TreeGrafter"/>
</dbReference>
<evidence type="ECO:0000256" key="3">
    <source>
        <dbReference type="ARBA" id="ARBA00022771"/>
    </source>
</evidence>
<dbReference type="PANTHER" id="PTHR13119:SF12">
    <property type="entry name" value="PROTEIN SUPPRESSOR OF SABLE"/>
    <property type="match status" value="1"/>
</dbReference>
<feature type="domain" description="C3H1-type" evidence="8">
    <location>
        <begin position="251"/>
        <end position="278"/>
    </location>
</feature>
<feature type="region of interest" description="Disordered" evidence="6">
    <location>
        <begin position="155"/>
        <end position="209"/>
    </location>
</feature>
<dbReference type="SUPFAM" id="SSF90229">
    <property type="entry name" value="CCCH zinc finger"/>
    <property type="match status" value="1"/>
</dbReference>
<dbReference type="SMART" id="SM00356">
    <property type="entry name" value="ZnF_C3H1"/>
    <property type="match status" value="2"/>
</dbReference>
<keyword evidence="1 5" id="KW-0479">Metal-binding</keyword>
<name>A0A6G1SGR4_9ACAR</name>
<dbReference type="InterPro" id="IPR045124">
    <property type="entry name" value="Su(sable)-like"/>
</dbReference>
<dbReference type="EMBL" id="GGYP01004640">
    <property type="protein sequence ID" value="MDE49411.1"/>
    <property type="molecule type" value="Transcribed_RNA"/>
</dbReference>
<dbReference type="GO" id="GO:0045892">
    <property type="term" value="P:negative regulation of DNA-templated transcription"/>
    <property type="evidence" value="ECO:0007669"/>
    <property type="project" value="InterPro"/>
</dbReference>
<feature type="chain" id="PRO_5026159688" description="C3H1-type domain-containing protein" evidence="7">
    <location>
        <begin position="19"/>
        <end position="363"/>
    </location>
</feature>